<dbReference type="Pfam" id="PF01041">
    <property type="entry name" value="DegT_DnrJ_EryC1"/>
    <property type="match status" value="1"/>
</dbReference>
<sequence length="366" mass="42109">MKKIIPLFWPSYNGRDIQKRIKKLFPKDMSNRWLGEGSLTKELEKKFSKKFNYKYCLSTNSCSSALELTYHLLDLKAGDEVIVPILTCTATNIPLLRRGVKIVFADIKDDLTVDPNEVEQKITKKTKAIIAVTLGGMPVDVKITSIAYLHNIPLIIDAAQSLGISEQYGDYICYSFQAIKHFTSGDGGMLVIRNKDEYDKYIRAKKLRWFGIDREAKMRNNWQPYKEREMTMNIEEAGYKYQMNDISATIALSGLENSDKWLKYRKKIGEYYKKNLKCPVIVGGSYWLAGILVDNRDRIAKELKDSGIETNMAHLRNDIFTVFGGERILDLYTMNGIEEKYLYIPLNTYMTIDDAKYIVSVLNTIL</sequence>
<keyword evidence="1" id="KW-0032">Aminotransferase</keyword>
<accession>A0A6M3K591</accession>
<dbReference type="InterPro" id="IPR000653">
    <property type="entry name" value="DegT/StrS_aminotransferase"/>
</dbReference>
<dbReference type="Gene3D" id="3.90.1150.10">
    <property type="entry name" value="Aspartate Aminotransferase, domain 1"/>
    <property type="match status" value="1"/>
</dbReference>
<dbReference type="EMBL" id="MT142247">
    <property type="protein sequence ID" value="QJA76851.1"/>
    <property type="molecule type" value="Genomic_DNA"/>
</dbReference>
<organism evidence="1">
    <name type="scientific">viral metagenome</name>
    <dbReference type="NCBI Taxonomy" id="1070528"/>
    <lineage>
        <taxon>unclassified sequences</taxon>
        <taxon>metagenomes</taxon>
        <taxon>organismal metagenomes</taxon>
    </lineage>
</organism>
<keyword evidence="1" id="KW-0808">Transferase</keyword>
<dbReference type="InterPro" id="IPR015422">
    <property type="entry name" value="PyrdxlP-dep_Trfase_small"/>
</dbReference>
<dbReference type="AlphaFoldDB" id="A0A6M3K591"/>
<dbReference type="SUPFAM" id="SSF53383">
    <property type="entry name" value="PLP-dependent transferases"/>
    <property type="match status" value="1"/>
</dbReference>
<proteinExistence type="predicted"/>
<dbReference type="GO" id="GO:0008483">
    <property type="term" value="F:transaminase activity"/>
    <property type="evidence" value="ECO:0007669"/>
    <property type="project" value="UniProtKB-KW"/>
</dbReference>
<dbReference type="GO" id="GO:0000271">
    <property type="term" value="P:polysaccharide biosynthetic process"/>
    <property type="evidence" value="ECO:0007669"/>
    <property type="project" value="TreeGrafter"/>
</dbReference>
<dbReference type="PANTHER" id="PTHR30244:SF34">
    <property type="entry name" value="DTDP-4-AMINO-4,6-DIDEOXYGALACTOSE TRANSAMINASE"/>
    <property type="match status" value="1"/>
</dbReference>
<evidence type="ECO:0000313" key="1">
    <source>
        <dbReference type="EMBL" id="QJA76851.1"/>
    </source>
</evidence>
<protein>
    <submittedName>
        <fullName evidence="1">Putative DegT/DnrJ/EryC1/StrS aminotransferase family protein</fullName>
    </submittedName>
</protein>
<reference evidence="1" key="1">
    <citation type="submission" date="2020-03" db="EMBL/GenBank/DDBJ databases">
        <title>The deep terrestrial virosphere.</title>
        <authorList>
            <person name="Holmfeldt K."/>
            <person name="Nilsson E."/>
            <person name="Simone D."/>
            <person name="Lopez-Fernandez M."/>
            <person name="Wu X."/>
            <person name="de Brujin I."/>
            <person name="Lundin D."/>
            <person name="Andersson A."/>
            <person name="Bertilsson S."/>
            <person name="Dopson M."/>
        </authorList>
    </citation>
    <scope>NUCLEOTIDE SEQUENCE</scope>
    <source>
        <strain evidence="1">MM415A01425</strain>
    </source>
</reference>
<dbReference type="InterPro" id="IPR015424">
    <property type="entry name" value="PyrdxlP-dep_Trfase"/>
</dbReference>
<dbReference type="InterPro" id="IPR015421">
    <property type="entry name" value="PyrdxlP-dep_Trfase_major"/>
</dbReference>
<name>A0A6M3K591_9ZZZZ</name>
<dbReference type="PANTHER" id="PTHR30244">
    <property type="entry name" value="TRANSAMINASE"/>
    <property type="match status" value="1"/>
</dbReference>
<gene>
    <name evidence="1" type="ORF">MM415A01425_0017</name>
</gene>
<dbReference type="GO" id="GO:0030170">
    <property type="term" value="F:pyridoxal phosphate binding"/>
    <property type="evidence" value="ECO:0007669"/>
    <property type="project" value="TreeGrafter"/>
</dbReference>
<dbReference type="PIRSF" id="PIRSF000390">
    <property type="entry name" value="PLP_StrS"/>
    <property type="match status" value="1"/>
</dbReference>
<dbReference type="Gene3D" id="3.40.640.10">
    <property type="entry name" value="Type I PLP-dependent aspartate aminotransferase-like (Major domain)"/>
    <property type="match status" value="1"/>
</dbReference>